<proteinExistence type="predicted"/>
<dbReference type="Gene3D" id="1.10.10.10">
    <property type="entry name" value="Winged helix-like DNA-binding domain superfamily/Winged helix DNA-binding domain"/>
    <property type="match status" value="1"/>
</dbReference>
<evidence type="ECO:0000313" key="2">
    <source>
        <dbReference type="Proteomes" id="UP000272729"/>
    </source>
</evidence>
<dbReference type="Proteomes" id="UP000272729">
    <property type="component" value="Unassembled WGS sequence"/>
</dbReference>
<comment type="caution">
    <text evidence="1">The sequence shown here is derived from an EMBL/GenBank/DDBJ whole genome shotgun (WGS) entry which is preliminary data.</text>
</comment>
<sequence length="218" mass="23528">MQGPVERGRSPRWVEVPGGGTRTFGTCACGECAWDLPIDGEPDFRGAIAAEGGVWWITNLSDTEPLFVADVDHPGEATAVRPGERVPFGFDMAIVTPARRPGRVSVTVFAAVTEVEPPVVRRCPAIRPEVPLLDPDARYSAVLAALCERRGPVAPTSADIAARLRMSPRAVDAHIDYLVRKLEIPEPAIRRTGWKRMALIEHARTHGLAGAGQLARTA</sequence>
<organism evidence="1 2">
    <name type="scientific">Saccharothrix variisporea</name>
    <dbReference type="NCBI Taxonomy" id="543527"/>
    <lineage>
        <taxon>Bacteria</taxon>
        <taxon>Bacillati</taxon>
        <taxon>Actinomycetota</taxon>
        <taxon>Actinomycetes</taxon>
        <taxon>Pseudonocardiales</taxon>
        <taxon>Pseudonocardiaceae</taxon>
        <taxon>Saccharothrix</taxon>
    </lineage>
</organism>
<evidence type="ECO:0000313" key="1">
    <source>
        <dbReference type="EMBL" id="RKT67513.1"/>
    </source>
</evidence>
<keyword evidence="2" id="KW-1185">Reference proteome</keyword>
<name>A0A495X4F8_9PSEU</name>
<dbReference type="AlphaFoldDB" id="A0A495X4F8"/>
<protein>
    <submittedName>
        <fullName evidence="1">Uncharacterized protein</fullName>
    </submittedName>
</protein>
<dbReference type="RefSeq" id="WP_147459160.1">
    <property type="nucleotide sequence ID" value="NZ_JBIUBA010000019.1"/>
</dbReference>
<dbReference type="OrthoDB" id="5142616at2"/>
<gene>
    <name evidence="1" type="ORF">DFJ66_0688</name>
</gene>
<reference evidence="1 2" key="1">
    <citation type="submission" date="2018-10" db="EMBL/GenBank/DDBJ databases">
        <title>Sequencing the genomes of 1000 actinobacteria strains.</title>
        <authorList>
            <person name="Klenk H.-P."/>
        </authorList>
    </citation>
    <scope>NUCLEOTIDE SEQUENCE [LARGE SCALE GENOMIC DNA]</scope>
    <source>
        <strain evidence="1 2">DSM 43911</strain>
    </source>
</reference>
<dbReference type="EMBL" id="RBXR01000001">
    <property type="protein sequence ID" value="RKT67513.1"/>
    <property type="molecule type" value="Genomic_DNA"/>
</dbReference>
<accession>A0A495X4F8</accession>
<dbReference type="InterPro" id="IPR036388">
    <property type="entry name" value="WH-like_DNA-bd_sf"/>
</dbReference>